<gene>
    <name evidence="2" type="ORF">NCTC13148_02698</name>
</gene>
<dbReference type="Pfam" id="PF03466">
    <property type="entry name" value="LysR_substrate"/>
    <property type="match status" value="1"/>
</dbReference>
<feature type="domain" description="LysR substrate-binding" evidence="1">
    <location>
        <begin position="1"/>
        <end position="61"/>
    </location>
</feature>
<evidence type="ECO:0000313" key="3">
    <source>
        <dbReference type="Proteomes" id="UP000254255"/>
    </source>
</evidence>
<dbReference type="AlphaFoldDB" id="A0A377BYM3"/>
<dbReference type="PANTHER" id="PTHR30427:SF1">
    <property type="entry name" value="TRANSCRIPTIONAL ACTIVATOR PROTEIN LYSR"/>
    <property type="match status" value="1"/>
</dbReference>
<organism evidence="2 3">
    <name type="scientific">Escherichia coli</name>
    <dbReference type="NCBI Taxonomy" id="562"/>
    <lineage>
        <taxon>Bacteria</taxon>
        <taxon>Pseudomonadati</taxon>
        <taxon>Pseudomonadota</taxon>
        <taxon>Gammaproteobacteria</taxon>
        <taxon>Enterobacterales</taxon>
        <taxon>Enterobacteriaceae</taxon>
        <taxon>Escherichia</taxon>
    </lineage>
</organism>
<reference evidence="2 3" key="1">
    <citation type="submission" date="2018-06" db="EMBL/GenBank/DDBJ databases">
        <authorList>
            <consortium name="Pathogen Informatics"/>
            <person name="Doyle S."/>
        </authorList>
    </citation>
    <scope>NUCLEOTIDE SEQUENCE [LARGE SCALE GENOMIC DNA]</scope>
    <source>
        <strain evidence="2 3">NCTC13148</strain>
    </source>
</reference>
<dbReference type="PANTHER" id="PTHR30427">
    <property type="entry name" value="TRANSCRIPTIONAL ACTIVATOR PROTEIN LYSR"/>
    <property type="match status" value="1"/>
</dbReference>
<dbReference type="InterPro" id="IPR005119">
    <property type="entry name" value="LysR_subst-bd"/>
</dbReference>
<dbReference type="Proteomes" id="UP000254255">
    <property type="component" value="Unassembled WGS sequence"/>
</dbReference>
<dbReference type="GO" id="GO:0010628">
    <property type="term" value="P:positive regulation of gene expression"/>
    <property type="evidence" value="ECO:0007669"/>
    <property type="project" value="TreeGrafter"/>
</dbReference>
<accession>A0A377BYM3</accession>
<evidence type="ECO:0000313" key="2">
    <source>
        <dbReference type="EMBL" id="STL79447.1"/>
    </source>
</evidence>
<name>A0A377BYM3_ECOLX</name>
<dbReference type="SUPFAM" id="SSF53850">
    <property type="entry name" value="Periplasmic binding protein-like II"/>
    <property type="match status" value="1"/>
</dbReference>
<dbReference type="GO" id="GO:0043565">
    <property type="term" value="F:sequence-specific DNA binding"/>
    <property type="evidence" value="ECO:0007669"/>
    <property type="project" value="TreeGrafter"/>
</dbReference>
<evidence type="ECO:0000259" key="1">
    <source>
        <dbReference type="Pfam" id="PF03466"/>
    </source>
</evidence>
<dbReference type="GO" id="GO:0009089">
    <property type="term" value="P:lysine biosynthetic process via diaminopimelate"/>
    <property type="evidence" value="ECO:0007669"/>
    <property type="project" value="TreeGrafter"/>
</dbReference>
<dbReference type="EMBL" id="UGET01000004">
    <property type="protein sequence ID" value="STL79447.1"/>
    <property type="molecule type" value="Genomic_DNA"/>
</dbReference>
<sequence>MVRAGVGVSVVNPLTALDYAASGLVVRRFSIAVPFTVSLIRPLHRPSSALVQAFSGHLQAGLPKLVTSLDAILSSATTA</sequence>
<protein>
    <submittedName>
        <fullName evidence="2">LysR family transcriptional regulator</fullName>
    </submittedName>
</protein>
<proteinExistence type="predicted"/>